<evidence type="ECO:0000256" key="1">
    <source>
        <dbReference type="SAM" id="MobiDB-lite"/>
    </source>
</evidence>
<name>A0ABD3UI69_9LAMI</name>
<reference evidence="3 4" key="1">
    <citation type="submission" date="2024-12" db="EMBL/GenBank/DDBJ databases">
        <title>The unique morphological basis and parallel evolutionary history of personate flowers in Penstemon.</title>
        <authorList>
            <person name="Depatie T.H."/>
            <person name="Wessinger C.A."/>
        </authorList>
    </citation>
    <scope>NUCLEOTIDE SEQUENCE [LARGE SCALE GENOMIC DNA]</scope>
    <source>
        <strain evidence="3">WTNN_2</strain>
        <tissue evidence="3">Leaf</tissue>
    </source>
</reference>
<dbReference type="Proteomes" id="UP001634393">
    <property type="component" value="Unassembled WGS sequence"/>
</dbReference>
<dbReference type="AlphaFoldDB" id="A0ABD3UI69"/>
<feature type="compositionally biased region" description="Pro residues" evidence="1">
    <location>
        <begin position="157"/>
        <end position="168"/>
    </location>
</feature>
<evidence type="ECO:0000256" key="2">
    <source>
        <dbReference type="SAM" id="SignalP"/>
    </source>
</evidence>
<keyword evidence="2" id="KW-0732">Signal</keyword>
<feature type="region of interest" description="Disordered" evidence="1">
    <location>
        <begin position="150"/>
        <end position="175"/>
    </location>
</feature>
<dbReference type="EMBL" id="JBJXBP010000001">
    <property type="protein sequence ID" value="KAL3849224.1"/>
    <property type="molecule type" value="Genomic_DNA"/>
</dbReference>
<feature type="signal peptide" evidence="2">
    <location>
        <begin position="1"/>
        <end position="22"/>
    </location>
</feature>
<gene>
    <name evidence="3" type="ORF">ACJIZ3_011106</name>
</gene>
<accession>A0ABD3UI69</accession>
<feature type="chain" id="PRO_5044754891" evidence="2">
    <location>
        <begin position="23"/>
        <end position="309"/>
    </location>
</feature>
<proteinExistence type="predicted"/>
<protein>
    <submittedName>
        <fullName evidence="3">Uncharacterized protein</fullName>
    </submittedName>
</protein>
<keyword evidence="4" id="KW-1185">Reference proteome</keyword>
<evidence type="ECO:0000313" key="3">
    <source>
        <dbReference type="EMBL" id="KAL3849224.1"/>
    </source>
</evidence>
<feature type="region of interest" description="Disordered" evidence="1">
    <location>
        <begin position="70"/>
        <end position="89"/>
    </location>
</feature>
<organism evidence="3 4">
    <name type="scientific">Penstemon smallii</name>
    <dbReference type="NCBI Taxonomy" id="265156"/>
    <lineage>
        <taxon>Eukaryota</taxon>
        <taxon>Viridiplantae</taxon>
        <taxon>Streptophyta</taxon>
        <taxon>Embryophyta</taxon>
        <taxon>Tracheophyta</taxon>
        <taxon>Spermatophyta</taxon>
        <taxon>Magnoliopsida</taxon>
        <taxon>eudicotyledons</taxon>
        <taxon>Gunneridae</taxon>
        <taxon>Pentapetalae</taxon>
        <taxon>asterids</taxon>
        <taxon>lamiids</taxon>
        <taxon>Lamiales</taxon>
        <taxon>Plantaginaceae</taxon>
        <taxon>Cheloneae</taxon>
        <taxon>Penstemon</taxon>
    </lineage>
</organism>
<comment type="caution">
    <text evidence="3">The sequence shown here is derived from an EMBL/GenBank/DDBJ whole genome shotgun (WGS) entry which is preliminary data.</text>
</comment>
<evidence type="ECO:0000313" key="4">
    <source>
        <dbReference type="Proteomes" id="UP001634393"/>
    </source>
</evidence>
<sequence>MNRGRTRLGLVLNFLFFPCTLIEFHVSFNQILTKNFWGTLDFQLEIFLKELGCMCKIRAVNGSDSDRIRADPIRGFTPSSGQPPPPASLEAPSLEMVSSLIHSSPTLIYLGTRNTISSYHPYVLLTATTTMTFSANLAISPTTGFYPTSSKFINGPPDLPPKPPNLKPKPPDLRPSPSDLTFCSLLSSSGRQRLSSHFVLLDKTLKLRSFTPVMVAQLFFAFDKIKFWDVGSRSLSSEIVVAALVSPVRAQVEEMDVSVNQILTKNFWGKHNLCWIYFYVLFSFFLDASSRVSLQILYRVNTTFGPSYH</sequence>